<accession>A0A3B0TAK4</accession>
<sequence>MFFQLTFIPLFWVGLNGMNRRVATYQDNLGGVNRFASMMAMIMGLSFVLFVVNLLWSAKFGPVAPANPWNARTLEWQVSSPPPEHNFPSPPSVDGGPYDYGVVGAPTHLREVADPVG</sequence>
<dbReference type="GO" id="GO:0009060">
    <property type="term" value="P:aerobic respiration"/>
    <property type="evidence" value="ECO:0007669"/>
    <property type="project" value="InterPro"/>
</dbReference>
<dbReference type="GO" id="GO:0016020">
    <property type="term" value="C:membrane"/>
    <property type="evidence" value="ECO:0007669"/>
    <property type="project" value="InterPro"/>
</dbReference>
<dbReference type="GO" id="GO:0016491">
    <property type="term" value="F:oxidoreductase activity"/>
    <property type="evidence" value="ECO:0007669"/>
    <property type="project" value="UniProtKB-KW"/>
</dbReference>
<keyword evidence="1" id="KW-0812">Transmembrane</keyword>
<reference evidence="3" key="1">
    <citation type="submission" date="2018-06" db="EMBL/GenBank/DDBJ databases">
        <authorList>
            <person name="Zhirakovskaya E."/>
        </authorList>
    </citation>
    <scope>NUCLEOTIDE SEQUENCE</scope>
</reference>
<dbReference type="InterPro" id="IPR000883">
    <property type="entry name" value="Cyt_C_Oxase_1"/>
</dbReference>
<dbReference type="Gene3D" id="1.20.210.10">
    <property type="entry name" value="Cytochrome c oxidase-like, subunit I domain"/>
    <property type="match status" value="1"/>
</dbReference>
<dbReference type="GO" id="GO:0020037">
    <property type="term" value="F:heme binding"/>
    <property type="evidence" value="ECO:0007669"/>
    <property type="project" value="InterPro"/>
</dbReference>
<feature type="transmembrane region" description="Helical" evidence="1">
    <location>
        <begin position="36"/>
        <end position="56"/>
    </location>
</feature>
<keyword evidence="1" id="KW-1133">Transmembrane helix</keyword>
<protein>
    <submittedName>
        <fullName evidence="3">Cytochrome c oxidase polypeptide I</fullName>
        <ecNumber evidence="3">1.9.3.1</ecNumber>
    </submittedName>
</protein>
<dbReference type="GO" id="GO:0004129">
    <property type="term" value="F:cytochrome-c oxidase activity"/>
    <property type="evidence" value="ECO:0007669"/>
    <property type="project" value="InterPro"/>
</dbReference>
<evidence type="ECO:0000313" key="3">
    <source>
        <dbReference type="EMBL" id="VAW05834.1"/>
    </source>
</evidence>
<dbReference type="PANTHER" id="PTHR10422:SF18">
    <property type="entry name" value="CYTOCHROME C OXIDASE SUBUNIT 1"/>
    <property type="match status" value="1"/>
</dbReference>
<dbReference type="EMBL" id="UOEK01000327">
    <property type="protein sequence ID" value="VAW05834.1"/>
    <property type="molecule type" value="Genomic_DNA"/>
</dbReference>
<proteinExistence type="predicted"/>
<dbReference type="InterPro" id="IPR036927">
    <property type="entry name" value="Cyt_c_oxase-like_su1_sf"/>
</dbReference>
<dbReference type="PANTHER" id="PTHR10422">
    <property type="entry name" value="CYTOCHROME C OXIDASE SUBUNIT 1"/>
    <property type="match status" value="1"/>
</dbReference>
<dbReference type="GO" id="GO:0022904">
    <property type="term" value="P:respiratory electron transport chain"/>
    <property type="evidence" value="ECO:0007669"/>
    <property type="project" value="TreeGrafter"/>
</dbReference>
<keyword evidence="3" id="KW-0560">Oxidoreductase</keyword>
<dbReference type="GO" id="GO:0015990">
    <property type="term" value="P:electron transport coupled proton transport"/>
    <property type="evidence" value="ECO:0007669"/>
    <property type="project" value="TreeGrafter"/>
</dbReference>
<dbReference type="EC" id="1.9.3.1" evidence="3"/>
<dbReference type="InterPro" id="IPR023616">
    <property type="entry name" value="Cyt_c_oxase-like_su1_dom"/>
</dbReference>
<evidence type="ECO:0000259" key="2">
    <source>
        <dbReference type="PROSITE" id="PS50855"/>
    </source>
</evidence>
<dbReference type="AlphaFoldDB" id="A0A3B0TAK4"/>
<dbReference type="PROSITE" id="PS50855">
    <property type="entry name" value="COX1"/>
    <property type="match status" value="1"/>
</dbReference>
<feature type="domain" description="Cytochrome oxidase subunit I profile" evidence="2">
    <location>
        <begin position="1"/>
        <end position="94"/>
    </location>
</feature>
<name>A0A3B0TAK4_9ZZZZ</name>
<gene>
    <name evidence="3" type="ORF">MNBD_ACTINO02-2051</name>
</gene>
<keyword evidence="1" id="KW-0472">Membrane</keyword>
<organism evidence="3">
    <name type="scientific">hydrothermal vent metagenome</name>
    <dbReference type="NCBI Taxonomy" id="652676"/>
    <lineage>
        <taxon>unclassified sequences</taxon>
        <taxon>metagenomes</taxon>
        <taxon>ecological metagenomes</taxon>
    </lineage>
</organism>
<evidence type="ECO:0000256" key="1">
    <source>
        <dbReference type="SAM" id="Phobius"/>
    </source>
</evidence>
<dbReference type="SUPFAM" id="SSF81442">
    <property type="entry name" value="Cytochrome c oxidase subunit I-like"/>
    <property type="match status" value="1"/>
</dbReference>